<name>A0A1L3MRT4_9BACI</name>
<accession>A0A1L3MRT4</accession>
<feature type="signal peptide" evidence="1">
    <location>
        <begin position="1"/>
        <end position="24"/>
    </location>
</feature>
<evidence type="ECO:0000313" key="3">
    <source>
        <dbReference type="Proteomes" id="UP000181936"/>
    </source>
</evidence>
<protein>
    <recommendedName>
        <fullName evidence="4">DUF4830 domain-containing protein</fullName>
    </recommendedName>
</protein>
<dbReference type="KEGG" id="bwh:A9C19_09495"/>
<dbReference type="EMBL" id="CP016020">
    <property type="protein sequence ID" value="APH04964.1"/>
    <property type="molecule type" value="Genomic_DNA"/>
</dbReference>
<keyword evidence="3" id="KW-1185">Reference proteome</keyword>
<evidence type="ECO:0000256" key="1">
    <source>
        <dbReference type="SAM" id="SignalP"/>
    </source>
</evidence>
<evidence type="ECO:0008006" key="4">
    <source>
        <dbReference type="Google" id="ProtNLM"/>
    </source>
</evidence>
<keyword evidence="1" id="KW-0732">Signal</keyword>
<organism evidence="2 3">
    <name type="scientific">Bacillus weihaiensis</name>
    <dbReference type="NCBI Taxonomy" id="1547283"/>
    <lineage>
        <taxon>Bacteria</taxon>
        <taxon>Bacillati</taxon>
        <taxon>Bacillota</taxon>
        <taxon>Bacilli</taxon>
        <taxon>Bacillales</taxon>
        <taxon>Bacillaceae</taxon>
        <taxon>Bacillus</taxon>
    </lineage>
</organism>
<gene>
    <name evidence="2" type="ORF">A9C19_09495</name>
</gene>
<dbReference type="RefSeq" id="WP_072579757.1">
    <property type="nucleotide sequence ID" value="NZ_CP016020.1"/>
</dbReference>
<evidence type="ECO:0000313" key="2">
    <source>
        <dbReference type="EMBL" id="APH04964.1"/>
    </source>
</evidence>
<dbReference type="AlphaFoldDB" id="A0A1L3MRT4"/>
<sequence>MNKITLSIHLAVFMLGLIACSNQTDQVENNDQKVVNSNEQDKKIHVNKDVREVVWGQLSSEQKERIDGTWEFGKVSKIILNEDMMSLINDKTYDGKEVYLIDFPTKNKFIPNNMIVYADLKTFDYIGSGLVE</sequence>
<dbReference type="PROSITE" id="PS51257">
    <property type="entry name" value="PROKAR_LIPOPROTEIN"/>
    <property type="match status" value="1"/>
</dbReference>
<reference evidence="2 3" key="1">
    <citation type="journal article" date="2016" name="Sci. Rep.">
        <title>Complete genome sequence and transcriptomic analysis of a novel marine strain Bacillus weihaiensis reveals the mechanism of brown algae degradation.</title>
        <authorList>
            <person name="Zhu Y."/>
            <person name="Chen P."/>
            <person name="Bao Y."/>
            <person name="Men Y."/>
            <person name="Zeng Y."/>
            <person name="Yang J."/>
            <person name="Sun J."/>
            <person name="Sun Y."/>
        </authorList>
    </citation>
    <scope>NUCLEOTIDE SEQUENCE [LARGE SCALE GENOMIC DNA]</scope>
    <source>
        <strain evidence="2 3">Alg07</strain>
    </source>
</reference>
<dbReference type="Proteomes" id="UP000181936">
    <property type="component" value="Chromosome"/>
</dbReference>
<proteinExistence type="predicted"/>
<feature type="chain" id="PRO_5039333294" description="DUF4830 domain-containing protein" evidence="1">
    <location>
        <begin position="25"/>
        <end position="132"/>
    </location>
</feature>